<feature type="transmembrane region" description="Helical" evidence="1">
    <location>
        <begin position="76"/>
        <end position="97"/>
    </location>
</feature>
<protein>
    <submittedName>
        <fullName evidence="2">Uncharacterized protein</fullName>
    </submittedName>
</protein>
<organism evidence="2 3">
    <name type="scientific">Sorangium cellulosum</name>
    <name type="common">Polyangium cellulosum</name>
    <dbReference type="NCBI Taxonomy" id="56"/>
    <lineage>
        <taxon>Bacteria</taxon>
        <taxon>Pseudomonadati</taxon>
        <taxon>Myxococcota</taxon>
        <taxon>Polyangia</taxon>
        <taxon>Polyangiales</taxon>
        <taxon>Polyangiaceae</taxon>
        <taxon>Sorangium</taxon>
    </lineage>
</organism>
<dbReference type="AlphaFoldDB" id="A0A2L0EIQ1"/>
<dbReference type="Proteomes" id="UP000238348">
    <property type="component" value="Chromosome"/>
</dbReference>
<feature type="transmembrane region" description="Helical" evidence="1">
    <location>
        <begin position="255"/>
        <end position="277"/>
    </location>
</feature>
<evidence type="ECO:0000313" key="2">
    <source>
        <dbReference type="EMBL" id="AUX39172.1"/>
    </source>
</evidence>
<proteinExistence type="predicted"/>
<keyword evidence="1" id="KW-0472">Membrane</keyword>
<keyword evidence="1" id="KW-0812">Transmembrane</keyword>
<gene>
    <name evidence="2" type="ORF">SOCE26_005540</name>
</gene>
<accession>A0A2L0EIQ1</accession>
<feature type="transmembrane region" description="Helical" evidence="1">
    <location>
        <begin position="109"/>
        <end position="126"/>
    </location>
</feature>
<reference evidence="2 3" key="1">
    <citation type="submission" date="2015-09" db="EMBL/GenBank/DDBJ databases">
        <title>Sorangium comparison.</title>
        <authorList>
            <person name="Zaburannyi N."/>
            <person name="Bunk B."/>
            <person name="Overmann J."/>
            <person name="Mueller R."/>
        </authorList>
    </citation>
    <scope>NUCLEOTIDE SEQUENCE [LARGE SCALE GENOMIC DNA]</scope>
    <source>
        <strain evidence="2 3">So ce26</strain>
    </source>
</reference>
<keyword evidence="1" id="KW-1133">Transmembrane helix</keyword>
<sequence>MDKPTSVMPDARAMRCGWCGGAVLVTSFAPTIRCPRCSQELAVPPEFLHEVGAYEHGIATRLQAARAQVRPRGSAVAPFAVVGCMGATALAAAAVALPLVGLASGDPTAPLAIAAVLGVASLAALVSGHHKRGDVAEALAVPAATLACPNCGGPNSLEMDRALNRCRSCGTALIADRSGMARALDAADYLVVAARVACYRDERRGWAGRASGPAIAWRGAVPWVVGFLIFSVPLAVWIVAFVRVKQLDAYMIGQLLFRAFFPLLLLLSASVELRALFTRRRVWAEVRASVERLFAGRPADVLRWLNTVWAAPVSADILRGGPYYGASELPVSGFCVLLVTDVGGTRPKRLPPKLWILLAAWLPGLSEHEDPSTQQRYLAHWQESPEWRMRAAWFDAAASTST</sequence>
<dbReference type="EMBL" id="CP012673">
    <property type="protein sequence ID" value="AUX39172.1"/>
    <property type="molecule type" value="Genomic_DNA"/>
</dbReference>
<name>A0A2L0EIQ1_SORCE</name>
<evidence type="ECO:0000313" key="3">
    <source>
        <dbReference type="Proteomes" id="UP000238348"/>
    </source>
</evidence>
<evidence type="ECO:0000256" key="1">
    <source>
        <dbReference type="SAM" id="Phobius"/>
    </source>
</evidence>
<feature type="transmembrane region" description="Helical" evidence="1">
    <location>
        <begin position="220"/>
        <end position="243"/>
    </location>
</feature>